<comment type="caution">
    <text evidence="2">The sequence shown here is derived from an EMBL/GenBank/DDBJ whole genome shotgun (WGS) entry which is preliminary data.</text>
</comment>
<dbReference type="PANTHER" id="PTHR48100:SF1">
    <property type="entry name" value="HISTIDINE PHOSPHATASE FAMILY PROTEIN-RELATED"/>
    <property type="match status" value="1"/>
</dbReference>
<name>A0ABP6P055_9ACTN</name>
<dbReference type="Proteomes" id="UP001499924">
    <property type="component" value="Unassembled WGS sequence"/>
</dbReference>
<feature type="compositionally biased region" description="Low complexity" evidence="1">
    <location>
        <begin position="53"/>
        <end position="62"/>
    </location>
</feature>
<protein>
    <recommendedName>
        <fullName evidence="4">Broad specificity phosphatase PhoE</fullName>
    </recommendedName>
</protein>
<dbReference type="InterPro" id="IPR013078">
    <property type="entry name" value="His_Pase_superF_clade-1"/>
</dbReference>
<dbReference type="Gene3D" id="3.40.50.1240">
    <property type="entry name" value="Phosphoglycerate mutase-like"/>
    <property type="match status" value="1"/>
</dbReference>
<proteinExistence type="predicted"/>
<dbReference type="SMART" id="SM00855">
    <property type="entry name" value="PGAM"/>
    <property type="match status" value="1"/>
</dbReference>
<feature type="compositionally biased region" description="Low complexity" evidence="1">
    <location>
        <begin position="9"/>
        <end position="20"/>
    </location>
</feature>
<feature type="region of interest" description="Disordered" evidence="1">
    <location>
        <begin position="1"/>
        <end position="62"/>
    </location>
</feature>
<sequence length="369" mass="41470">MTIDEQLEAAQRPAANASPALPRTERTDPPAYLNRHLTRRRGQTASPTDEPGDSAGDQAGDDATPLYLRRFRERDHHSDPVTYDGDVVGSSRAWAEVTRTKEIVPERRDQLASVDCDIYLVRHGETQGYSSESGLTPLGSWQAHRRGQELARRVTDGMALELVCAPTNRARQTAEHLRRGLLDNLRLFGRDASISETHDDLNFRNFEVATPEGPRDVTSAFRVYHREMEKYERVGLGERPGWLVDVDRFWGIQQGGGDPITHWLTMPMLHFEPPVSCVRRFWRGIAALRENTAAKQIVVATHSGPIRAFATAAMGYDPGEPFNTEFVRVRLVAGGTTALVLYRNRVQEVVIPDLDALPPNSDPRFQEER</sequence>
<dbReference type="RefSeq" id="WP_344687971.1">
    <property type="nucleotide sequence ID" value="NZ_BAAAVV010000002.1"/>
</dbReference>
<dbReference type="InterPro" id="IPR050275">
    <property type="entry name" value="PGM_Phosphatase"/>
</dbReference>
<evidence type="ECO:0000313" key="2">
    <source>
        <dbReference type="EMBL" id="GAA3163086.1"/>
    </source>
</evidence>
<gene>
    <name evidence="2" type="ORF">GCM10010531_13800</name>
</gene>
<evidence type="ECO:0000313" key="3">
    <source>
        <dbReference type="Proteomes" id="UP001499924"/>
    </source>
</evidence>
<evidence type="ECO:0008006" key="4">
    <source>
        <dbReference type="Google" id="ProtNLM"/>
    </source>
</evidence>
<organism evidence="2 3">
    <name type="scientific">Blastococcus jejuensis</name>
    <dbReference type="NCBI Taxonomy" id="351224"/>
    <lineage>
        <taxon>Bacteria</taxon>
        <taxon>Bacillati</taxon>
        <taxon>Actinomycetota</taxon>
        <taxon>Actinomycetes</taxon>
        <taxon>Geodermatophilales</taxon>
        <taxon>Geodermatophilaceae</taxon>
        <taxon>Blastococcus</taxon>
    </lineage>
</organism>
<dbReference type="SUPFAM" id="SSF53254">
    <property type="entry name" value="Phosphoglycerate mutase-like"/>
    <property type="match status" value="1"/>
</dbReference>
<dbReference type="EMBL" id="BAAAVV010000002">
    <property type="protein sequence ID" value="GAA3163086.1"/>
    <property type="molecule type" value="Genomic_DNA"/>
</dbReference>
<dbReference type="InterPro" id="IPR029033">
    <property type="entry name" value="His_PPase_superfam"/>
</dbReference>
<dbReference type="CDD" id="cd07067">
    <property type="entry name" value="HP_PGM_like"/>
    <property type="match status" value="1"/>
</dbReference>
<reference evidence="3" key="1">
    <citation type="journal article" date="2019" name="Int. J. Syst. Evol. Microbiol.">
        <title>The Global Catalogue of Microorganisms (GCM) 10K type strain sequencing project: providing services to taxonomists for standard genome sequencing and annotation.</title>
        <authorList>
            <consortium name="The Broad Institute Genomics Platform"/>
            <consortium name="The Broad Institute Genome Sequencing Center for Infectious Disease"/>
            <person name="Wu L."/>
            <person name="Ma J."/>
        </authorList>
    </citation>
    <scope>NUCLEOTIDE SEQUENCE [LARGE SCALE GENOMIC DNA]</scope>
    <source>
        <strain evidence="3">JCM 15614</strain>
    </source>
</reference>
<evidence type="ECO:0000256" key="1">
    <source>
        <dbReference type="SAM" id="MobiDB-lite"/>
    </source>
</evidence>
<dbReference type="PANTHER" id="PTHR48100">
    <property type="entry name" value="BROAD-SPECIFICITY PHOSPHATASE YOR283W-RELATED"/>
    <property type="match status" value="1"/>
</dbReference>
<accession>A0ABP6P055</accession>
<dbReference type="Pfam" id="PF00300">
    <property type="entry name" value="His_Phos_1"/>
    <property type="match status" value="2"/>
</dbReference>
<keyword evidence="3" id="KW-1185">Reference proteome</keyword>